<keyword evidence="2" id="KW-0677">Repeat</keyword>
<dbReference type="InterPro" id="IPR036322">
    <property type="entry name" value="WD40_repeat_dom_sf"/>
</dbReference>
<keyword evidence="1 3" id="KW-0853">WD repeat</keyword>
<feature type="region of interest" description="Disordered" evidence="4">
    <location>
        <begin position="76"/>
        <end position="97"/>
    </location>
</feature>
<dbReference type="Gene3D" id="2.130.10.10">
    <property type="entry name" value="YVTN repeat-like/Quinoprotein amine dehydrogenase"/>
    <property type="match status" value="1"/>
</dbReference>
<evidence type="ECO:0000256" key="2">
    <source>
        <dbReference type="ARBA" id="ARBA00022737"/>
    </source>
</evidence>
<dbReference type="GO" id="GO:1990234">
    <property type="term" value="C:transferase complex"/>
    <property type="evidence" value="ECO:0007669"/>
    <property type="project" value="UniProtKB-ARBA"/>
</dbReference>
<evidence type="ECO:0000256" key="3">
    <source>
        <dbReference type="PROSITE-ProRule" id="PRU00221"/>
    </source>
</evidence>
<proteinExistence type="predicted"/>
<dbReference type="SUPFAM" id="SSF109925">
    <property type="entry name" value="Lissencephaly-1 protein (Lis-1, PAF-AH alpha) N-terminal domain"/>
    <property type="match status" value="1"/>
</dbReference>
<evidence type="ECO:0000313" key="5">
    <source>
        <dbReference type="EMBL" id="KAG9397226.1"/>
    </source>
</evidence>
<dbReference type="Gene3D" id="1.20.960.30">
    <property type="match status" value="1"/>
</dbReference>
<organism evidence="5 6">
    <name type="scientific">Carpediemonas membranifera</name>
    <dbReference type="NCBI Taxonomy" id="201153"/>
    <lineage>
        <taxon>Eukaryota</taxon>
        <taxon>Metamonada</taxon>
        <taxon>Carpediemonas-like organisms</taxon>
        <taxon>Carpediemonas</taxon>
    </lineage>
</organism>
<evidence type="ECO:0000313" key="6">
    <source>
        <dbReference type="Proteomes" id="UP000717585"/>
    </source>
</evidence>
<dbReference type="SUPFAM" id="SSF50978">
    <property type="entry name" value="WD40 repeat-like"/>
    <property type="match status" value="1"/>
</dbReference>
<keyword evidence="6" id="KW-1185">Reference proteome</keyword>
<protein>
    <submittedName>
        <fullName evidence="5">WD domain G-beta repeat</fullName>
    </submittedName>
</protein>
<evidence type="ECO:0000256" key="1">
    <source>
        <dbReference type="ARBA" id="ARBA00022574"/>
    </source>
</evidence>
<gene>
    <name evidence="5" type="ORF">J8273_1136</name>
</gene>
<reference evidence="5" key="1">
    <citation type="submission" date="2021-05" db="EMBL/GenBank/DDBJ databases">
        <title>A free-living protist that lacks canonical eukaryotic 1 DNA replication and segregation systems.</title>
        <authorList>
            <person name="Salas-Leiva D.E."/>
            <person name="Tromer E.C."/>
            <person name="Curtis B.A."/>
            <person name="Jerlstrom-Hultqvist J."/>
            <person name="Kolisko M."/>
            <person name="Yi Z."/>
            <person name="Salas-Leiva J.S."/>
            <person name="Gallot-Lavallee L."/>
            <person name="Kops G.J.P.L."/>
            <person name="Archibald J.M."/>
            <person name="Simpson A.G.B."/>
            <person name="Roger A.J."/>
        </authorList>
    </citation>
    <scope>NUCLEOTIDE SEQUENCE</scope>
    <source>
        <strain evidence="5">BICM</strain>
    </source>
</reference>
<dbReference type="InterPro" id="IPR001680">
    <property type="entry name" value="WD40_rpt"/>
</dbReference>
<dbReference type="InterPro" id="IPR015943">
    <property type="entry name" value="WD40/YVTN_repeat-like_dom_sf"/>
</dbReference>
<comment type="caution">
    <text evidence="5">The sequence shown here is derived from an EMBL/GenBank/DDBJ whole genome shotgun (WGS) entry which is preliminary data.</text>
</comment>
<dbReference type="InterPro" id="IPR006594">
    <property type="entry name" value="LisH"/>
</dbReference>
<dbReference type="EMBL" id="JAHDYR010000003">
    <property type="protein sequence ID" value="KAG9397226.1"/>
    <property type="molecule type" value="Genomic_DNA"/>
</dbReference>
<dbReference type="PANTHER" id="PTHR22847:SF637">
    <property type="entry name" value="WD REPEAT DOMAIN 5B"/>
    <property type="match status" value="1"/>
</dbReference>
<feature type="repeat" description="WD" evidence="3">
    <location>
        <begin position="185"/>
        <end position="214"/>
    </location>
</feature>
<accession>A0A8J6E4Q1</accession>
<dbReference type="SMART" id="SM00320">
    <property type="entry name" value="WD40"/>
    <property type="match status" value="4"/>
</dbReference>
<name>A0A8J6E4Q1_9EUKA</name>
<evidence type="ECO:0000256" key="4">
    <source>
        <dbReference type="SAM" id="MobiDB-lite"/>
    </source>
</evidence>
<dbReference type="PANTHER" id="PTHR22847">
    <property type="entry name" value="WD40 REPEAT PROTEIN"/>
    <property type="match status" value="1"/>
</dbReference>
<sequence>MSGLTKRQQQALEASIAAYLKETGYMKAFEAFSEESTAELSESRPNDLKRTWIASTALQSRMLKLEAQVKEQTGTINALRSGKAPTSTSVSLGPPSDSRSLIQTKGVHRGHVHAMAVHPTYTLAATASADGTLIVHDVGTNEVDSILRGHTTAVYSVAMKGNEVWAGAKDGSIRLWVSGKLFRTFTGHTGPVTALVSLADAVVSGGEDGTVRIWTREGQGALAVDEGRVSAMAVEPRSNQLIVARGQEVAMYKPDLEKIGSCQGASHVISCLTTTAFIPDQKIVSSDSYSIISGDRSGSMTVWSHSGGLPIREYPSIVQGWSVGLGVLGDGRTVVCVGDQTNQLVQVNLGTDVTVATSRLLSSVRGHSSCMVVGQYFDVARVIVGTAMGHVLVAECTVPLG</sequence>
<dbReference type="PROSITE" id="PS50294">
    <property type="entry name" value="WD_REPEATS_REGION"/>
    <property type="match status" value="2"/>
</dbReference>
<dbReference type="PROSITE" id="PS50896">
    <property type="entry name" value="LISH"/>
    <property type="match status" value="1"/>
</dbReference>
<dbReference type="OrthoDB" id="5580488at2759"/>
<dbReference type="Pfam" id="PF00400">
    <property type="entry name" value="WD40"/>
    <property type="match status" value="3"/>
</dbReference>
<dbReference type="InterPro" id="IPR037190">
    <property type="entry name" value="LIS1_N"/>
</dbReference>
<dbReference type="Proteomes" id="UP000717585">
    <property type="component" value="Unassembled WGS sequence"/>
</dbReference>
<feature type="repeat" description="WD" evidence="3">
    <location>
        <begin position="147"/>
        <end position="176"/>
    </location>
</feature>
<dbReference type="AlphaFoldDB" id="A0A8J6E4Q1"/>
<dbReference type="PROSITE" id="PS50082">
    <property type="entry name" value="WD_REPEATS_2"/>
    <property type="match status" value="2"/>
</dbReference>